<feature type="region of interest" description="Disordered" evidence="1">
    <location>
        <begin position="1"/>
        <end position="26"/>
    </location>
</feature>
<reference evidence="2" key="3">
    <citation type="submission" date="2015-04" db="UniProtKB">
        <authorList>
            <consortium name="EnsemblPlants"/>
        </authorList>
    </citation>
    <scope>IDENTIFICATION</scope>
</reference>
<name>A0A0D9XNZ5_9ORYZ</name>
<evidence type="ECO:0000256" key="1">
    <source>
        <dbReference type="SAM" id="MobiDB-lite"/>
    </source>
</evidence>
<evidence type="ECO:0000313" key="3">
    <source>
        <dbReference type="Proteomes" id="UP000032180"/>
    </source>
</evidence>
<dbReference type="eggNOG" id="ENOG502R56G">
    <property type="taxonomic scope" value="Eukaryota"/>
</dbReference>
<dbReference type="HOGENOM" id="CLU_041856_0_1_1"/>
<evidence type="ECO:0000313" key="2">
    <source>
        <dbReference type="EnsemblPlants" id="LPERR11G02370.1"/>
    </source>
</evidence>
<reference evidence="3" key="2">
    <citation type="submission" date="2013-12" db="EMBL/GenBank/DDBJ databases">
        <authorList>
            <person name="Yu Y."/>
            <person name="Lee S."/>
            <person name="de Baynast K."/>
            <person name="Wissotski M."/>
            <person name="Liu L."/>
            <person name="Talag J."/>
            <person name="Goicoechea J."/>
            <person name="Angelova A."/>
            <person name="Jetty R."/>
            <person name="Kudrna D."/>
            <person name="Golser W."/>
            <person name="Rivera L."/>
            <person name="Zhang J."/>
            <person name="Wing R."/>
        </authorList>
    </citation>
    <scope>NUCLEOTIDE SEQUENCE</scope>
</reference>
<dbReference type="Gramene" id="LPERR11G02370.1">
    <property type="protein sequence ID" value="LPERR11G02370.1"/>
    <property type="gene ID" value="LPERR11G02370"/>
</dbReference>
<dbReference type="PANTHER" id="PTHR33085">
    <property type="entry name" value="OS12G0113100 PROTEIN-RELATED"/>
    <property type="match status" value="1"/>
</dbReference>
<sequence>MAPRRRMKPDGDGVGESTVEFANPSDDTTADFAKPVYLVAAREVEQKAQYSVLKIDAGAGAGDVRTVAELPCDERGILRASTIIFDPSTLKTFHGPRLGYPKHKPVLISQGTEVYAISGRPKVKPYMDCEPWFECLSFKDGIPSKECGRWVPWRHLPPPPFFPCFVDPHEFRHPPEISISSYAAVGSYIVLSPQPALVVGTYAFHVVNKTWDKVHDKNLPFLGQAVPLGESLFAACPISNNSIAASTSASVFHMSINFSAVSTPSLSIQEFKVVTSEDNVPWPLFCPMGKGSFCCIRLGRSLLDLIRWIHLNLIIELQTHTKIQIISQGDECSYTGMSGKVTG</sequence>
<accession>A0A0D9XNZ5</accession>
<keyword evidence="3" id="KW-1185">Reference proteome</keyword>
<dbReference type="EnsemblPlants" id="LPERR11G02370.1">
    <property type="protein sequence ID" value="LPERR11G02370.1"/>
    <property type="gene ID" value="LPERR11G02370"/>
</dbReference>
<proteinExistence type="predicted"/>
<dbReference type="Proteomes" id="UP000032180">
    <property type="component" value="Chromosome 11"/>
</dbReference>
<dbReference type="InterPro" id="IPR012871">
    <property type="entry name" value="DUF1668_ORYSA"/>
</dbReference>
<reference evidence="2 3" key="1">
    <citation type="submission" date="2012-08" db="EMBL/GenBank/DDBJ databases">
        <title>Oryza genome evolution.</title>
        <authorList>
            <person name="Wing R.A."/>
        </authorList>
    </citation>
    <scope>NUCLEOTIDE SEQUENCE</scope>
</reference>
<evidence type="ECO:0008006" key="4">
    <source>
        <dbReference type="Google" id="ProtNLM"/>
    </source>
</evidence>
<organism evidence="2 3">
    <name type="scientific">Leersia perrieri</name>
    <dbReference type="NCBI Taxonomy" id="77586"/>
    <lineage>
        <taxon>Eukaryota</taxon>
        <taxon>Viridiplantae</taxon>
        <taxon>Streptophyta</taxon>
        <taxon>Embryophyta</taxon>
        <taxon>Tracheophyta</taxon>
        <taxon>Spermatophyta</taxon>
        <taxon>Magnoliopsida</taxon>
        <taxon>Liliopsida</taxon>
        <taxon>Poales</taxon>
        <taxon>Poaceae</taxon>
        <taxon>BOP clade</taxon>
        <taxon>Oryzoideae</taxon>
        <taxon>Oryzeae</taxon>
        <taxon>Oryzinae</taxon>
        <taxon>Leersia</taxon>
    </lineage>
</organism>
<dbReference type="PANTHER" id="PTHR33085:SF132">
    <property type="entry name" value="OS02G0198100 PROTEIN"/>
    <property type="match status" value="1"/>
</dbReference>
<protein>
    <recommendedName>
        <fullName evidence="4">DUF1618 domain-containing protein</fullName>
    </recommendedName>
</protein>
<dbReference type="Pfam" id="PF07893">
    <property type="entry name" value="DUF1668"/>
    <property type="match status" value="1"/>
</dbReference>
<dbReference type="AlphaFoldDB" id="A0A0D9XNZ5"/>